<accession>A0A1F8DX37</accession>
<dbReference type="EMBL" id="MGIT01000001">
    <property type="protein sequence ID" value="OGM93114.1"/>
    <property type="molecule type" value="Genomic_DNA"/>
</dbReference>
<evidence type="ECO:0000313" key="2">
    <source>
        <dbReference type="Proteomes" id="UP000176422"/>
    </source>
</evidence>
<comment type="caution">
    <text evidence="1">The sequence shown here is derived from an EMBL/GenBank/DDBJ whole genome shotgun (WGS) entry which is preliminary data.</text>
</comment>
<gene>
    <name evidence="1" type="ORF">A2372_01745</name>
</gene>
<protein>
    <submittedName>
        <fullName evidence="1">Uncharacterized protein</fullName>
    </submittedName>
</protein>
<proteinExistence type="predicted"/>
<organism evidence="1 2">
    <name type="scientific">Candidatus Wolfebacteria bacterium RIFOXYB1_FULL_54_12</name>
    <dbReference type="NCBI Taxonomy" id="1802559"/>
    <lineage>
        <taxon>Bacteria</taxon>
        <taxon>Candidatus Wolfeibacteriota</taxon>
    </lineage>
</organism>
<sequence>MLDSRLRGNDNARGAECWIPAHVKKVATFHVACFAGMTEWEAGMTILRGYWCIDIVYTLYILLI</sequence>
<evidence type="ECO:0000313" key="1">
    <source>
        <dbReference type="EMBL" id="OGM93114.1"/>
    </source>
</evidence>
<dbReference type="Proteomes" id="UP000176422">
    <property type="component" value="Unassembled WGS sequence"/>
</dbReference>
<dbReference type="AlphaFoldDB" id="A0A1F8DX37"/>
<reference evidence="1 2" key="1">
    <citation type="journal article" date="2016" name="Nat. Commun.">
        <title>Thousands of microbial genomes shed light on interconnected biogeochemical processes in an aquifer system.</title>
        <authorList>
            <person name="Anantharaman K."/>
            <person name="Brown C.T."/>
            <person name="Hug L.A."/>
            <person name="Sharon I."/>
            <person name="Castelle C.J."/>
            <person name="Probst A.J."/>
            <person name="Thomas B.C."/>
            <person name="Singh A."/>
            <person name="Wilkins M.J."/>
            <person name="Karaoz U."/>
            <person name="Brodie E.L."/>
            <person name="Williams K.H."/>
            <person name="Hubbard S.S."/>
            <person name="Banfield J.F."/>
        </authorList>
    </citation>
    <scope>NUCLEOTIDE SEQUENCE [LARGE SCALE GENOMIC DNA]</scope>
</reference>
<name>A0A1F8DX37_9BACT</name>